<name>A0A1Y2J8B6_TRAC3</name>
<accession>A0A1Y2J8B6</accession>
<dbReference type="EMBL" id="KZ084086">
    <property type="protein sequence ID" value="OSD08721.1"/>
    <property type="molecule type" value="Genomic_DNA"/>
</dbReference>
<organism evidence="2 3">
    <name type="scientific">Trametes coccinea (strain BRFM310)</name>
    <name type="common">Pycnoporus coccineus</name>
    <dbReference type="NCBI Taxonomy" id="1353009"/>
    <lineage>
        <taxon>Eukaryota</taxon>
        <taxon>Fungi</taxon>
        <taxon>Dikarya</taxon>
        <taxon>Basidiomycota</taxon>
        <taxon>Agaricomycotina</taxon>
        <taxon>Agaricomycetes</taxon>
        <taxon>Polyporales</taxon>
        <taxon>Polyporaceae</taxon>
        <taxon>Trametes</taxon>
    </lineage>
</organism>
<keyword evidence="1" id="KW-1133">Transmembrane helix</keyword>
<proteinExistence type="predicted"/>
<keyword evidence="1" id="KW-0812">Transmembrane</keyword>
<protein>
    <submittedName>
        <fullName evidence="2">Uncharacterized protein</fullName>
    </submittedName>
</protein>
<evidence type="ECO:0000313" key="3">
    <source>
        <dbReference type="Proteomes" id="UP000193067"/>
    </source>
</evidence>
<sequence length="78" mass="8804">MSIFGYAISSYPLSFLSSDRARVCVSMASCNHELFPLLFGYRTRCGDELPLMFYVGAAIVLSFAIYTSARLYISLYYC</sequence>
<gene>
    <name evidence="2" type="ORF">PYCCODRAFT_1429787</name>
</gene>
<evidence type="ECO:0000313" key="2">
    <source>
        <dbReference type="EMBL" id="OSD08721.1"/>
    </source>
</evidence>
<evidence type="ECO:0000256" key="1">
    <source>
        <dbReference type="SAM" id="Phobius"/>
    </source>
</evidence>
<dbReference type="AlphaFoldDB" id="A0A1Y2J8B6"/>
<keyword evidence="1" id="KW-0472">Membrane</keyword>
<feature type="transmembrane region" description="Helical" evidence="1">
    <location>
        <begin position="51"/>
        <end position="73"/>
    </location>
</feature>
<keyword evidence="3" id="KW-1185">Reference proteome</keyword>
<dbReference type="Proteomes" id="UP000193067">
    <property type="component" value="Unassembled WGS sequence"/>
</dbReference>
<reference evidence="2 3" key="1">
    <citation type="journal article" date="2015" name="Biotechnol. Biofuels">
        <title>Enhanced degradation of softwood versus hardwood by the white-rot fungus Pycnoporus coccineus.</title>
        <authorList>
            <person name="Couturier M."/>
            <person name="Navarro D."/>
            <person name="Chevret D."/>
            <person name="Henrissat B."/>
            <person name="Piumi F."/>
            <person name="Ruiz-Duenas F.J."/>
            <person name="Martinez A.T."/>
            <person name="Grigoriev I.V."/>
            <person name="Riley R."/>
            <person name="Lipzen A."/>
            <person name="Berrin J.G."/>
            <person name="Master E.R."/>
            <person name="Rosso M.N."/>
        </authorList>
    </citation>
    <scope>NUCLEOTIDE SEQUENCE [LARGE SCALE GENOMIC DNA]</scope>
    <source>
        <strain evidence="2 3">BRFM310</strain>
    </source>
</reference>